<reference evidence="5 6" key="1">
    <citation type="journal article" date="2014" name="Nature">
        <title>The genome of the recently domesticated crop plant sugar beet (Beta vulgaris).</title>
        <authorList>
            <person name="Dohm J.C."/>
            <person name="Minoche A.E."/>
            <person name="Holtgrawe D."/>
            <person name="Capella-Gutierrez S."/>
            <person name="Zakrzewski F."/>
            <person name="Tafer H."/>
            <person name="Rupp O."/>
            <person name="Sorensen T.R."/>
            <person name="Stracke R."/>
            <person name="Reinhardt R."/>
            <person name="Goesmann A."/>
            <person name="Kraft T."/>
            <person name="Schulz B."/>
            <person name="Stadler P.F."/>
            <person name="Schmidt T."/>
            <person name="Gabaldon T."/>
            <person name="Lehrach H."/>
            <person name="Weisshaar B."/>
            <person name="Himmelbauer H."/>
        </authorList>
    </citation>
    <scope>NUCLEOTIDE SEQUENCE [LARGE SCALE GENOMIC DNA]</scope>
    <source>
        <tissue evidence="5">Taproot</tissue>
    </source>
</reference>
<keyword evidence="3" id="KW-0472">Membrane</keyword>
<dbReference type="Pfam" id="PF01764">
    <property type="entry name" value="Lipase_3"/>
    <property type="match status" value="1"/>
</dbReference>
<evidence type="ECO:0000256" key="2">
    <source>
        <dbReference type="SAM" id="MobiDB-lite"/>
    </source>
</evidence>
<organism evidence="5 6">
    <name type="scientific">Beta vulgaris subsp. vulgaris</name>
    <name type="common">Beet</name>
    <dbReference type="NCBI Taxonomy" id="3555"/>
    <lineage>
        <taxon>Eukaryota</taxon>
        <taxon>Viridiplantae</taxon>
        <taxon>Streptophyta</taxon>
        <taxon>Embryophyta</taxon>
        <taxon>Tracheophyta</taxon>
        <taxon>Spermatophyta</taxon>
        <taxon>Magnoliopsida</taxon>
        <taxon>eudicotyledons</taxon>
        <taxon>Gunneridae</taxon>
        <taxon>Pentapetalae</taxon>
        <taxon>Caryophyllales</taxon>
        <taxon>Chenopodiaceae</taxon>
        <taxon>Betoideae</taxon>
        <taxon>Beta</taxon>
    </lineage>
</organism>
<dbReference type="EMBL" id="KQ090440">
    <property type="protein sequence ID" value="KMS95722.1"/>
    <property type="molecule type" value="Genomic_DNA"/>
</dbReference>
<feature type="domain" description="Fungal lipase-type" evidence="4">
    <location>
        <begin position="210"/>
        <end position="318"/>
    </location>
</feature>
<proteinExistence type="predicted"/>
<keyword evidence="3" id="KW-1133">Transmembrane helix</keyword>
<accession>A0A0J8B7F9</accession>
<dbReference type="KEGG" id="bvg:104884051"/>
<dbReference type="SUPFAM" id="SSF52540">
    <property type="entry name" value="P-loop containing nucleoside triphosphate hydrolases"/>
    <property type="match status" value="1"/>
</dbReference>
<feature type="region of interest" description="Disordered" evidence="2">
    <location>
        <begin position="403"/>
        <end position="434"/>
    </location>
</feature>
<dbReference type="Gramene" id="KMS95722">
    <property type="protein sequence ID" value="KMS95722"/>
    <property type="gene ID" value="BVRB_005640"/>
</dbReference>
<dbReference type="InterPro" id="IPR029058">
    <property type="entry name" value="AB_hydrolase_fold"/>
</dbReference>
<keyword evidence="1" id="KW-0378">Hydrolase</keyword>
<dbReference type="InterPro" id="IPR002921">
    <property type="entry name" value="Fungal_lipase-type"/>
</dbReference>
<dbReference type="eggNOG" id="ENOG502QQK6">
    <property type="taxonomic scope" value="Eukaryota"/>
</dbReference>
<dbReference type="SUPFAM" id="SSF53474">
    <property type="entry name" value="alpha/beta-Hydrolases"/>
    <property type="match status" value="1"/>
</dbReference>
<feature type="region of interest" description="Disordered" evidence="2">
    <location>
        <begin position="446"/>
        <end position="479"/>
    </location>
</feature>
<dbReference type="AlphaFoldDB" id="A0A0J8B7F9"/>
<dbReference type="Gene3D" id="3.40.50.300">
    <property type="entry name" value="P-loop containing nucleotide triphosphate hydrolases"/>
    <property type="match status" value="1"/>
</dbReference>
<keyword evidence="3" id="KW-0812">Transmembrane</keyword>
<dbReference type="GO" id="GO:0016787">
    <property type="term" value="F:hydrolase activity"/>
    <property type="evidence" value="ECO:0007669"/>
    <property type="project" value="UniProtKB-KW"/>
</dbReference>
<protein>
    <recommendedName>
        <fullName evidence="4">Fungal lipase-type domain-containing protein</fullName>
    </recommendedName>
</protein>
<dbReference type="Proteomes" id="UP000035740">
    <property type="component" value="Unassembled WGS sequence"/>
</dbReference>
<evidence type="ECO:0000313" key="5">
    <source>
        <dbReference type="EMBL" id="KMS95722.1"/>
    </source>
</evidence>
<dbReference type="InterPro" id="IPR027417">
    <property type="entry name" value="P-loop_NTPase"/>
</dbReference>
<evidence type="ECO:0000313" key="6">
    <source>
        <dbReference type="Proteomes" id="UP000035740"/>
    </source>
</evidence>
<gene>
    <name evidence="5" type="ORF">BVRB_005640</name>
</gene>
<dbReference type="GO" id="GO:0006629">
    <property type="term" value="P:lipid metabolic process"/>
    <property type="evidence" value="ECO:0007669"/>
    <property type="project" value="InterPro"/>
</dbReference>
<evidence type="ECO:0000256" key="1">
    <source>
        <dbReference type="ARBA" id="ARBA00022801"/>
    </source>
</evidence>
<dbReference type="CDD" id="cd00882">
    <property type="entry name" value="Ras_like_GTPase"/>
    <property type="match status" value="1"/>
</dbReference>
<feature type="transmembrane region" description="Helical" evidence="3">
    <location>
        <begin position="1014"/>
        <end position="1036"/>
    </location>
</feature>
<evidence type="ECO:0000256" key="3">
    <source>
        <dbReference type="SAM" id="Phobius"/>
    </source>
</evidence>
<dbReference type="Gene3D" id="3.40.50.1820">
    <property type="entry name" value="alpha/beta hydrolase"/>
    <property type="match status" value="1"/>
</dbReference>
<evidence type="ECO:0000259" key="4">
    <source>
        <dbReference type="Pfam" id="PF01764"/>
    </source>
</evidence>
<name>A0A0J8B7F9_BETVV</name>
<dbReference type="PANTHER" id="PTHR47523">
    <property type="entry name" value="F21O3.11 PROTEIN"/>
    <property type="match status" value="1"/>
</dbReference>
<keyword evidence="6" id="KW-1185">Reference proteome</keyword>
<dbReference type="OrthoDB" id="438440at2759"/>
<dbReference type="OMA" id="DYFKSYC"/>
<sequence>MNVEGLQRKVEGWIKDHTSKFPKLQLPPWSQLQWVRVKWPPWSSDKEHRRKLQEEYETKRKQLQDLCCAIKAESVSDLQDILCCMVLSESVYKRPATEVIRSVNKFKADFGGQVVGLERVQPSLDHVPHRYLLAEAGDTLFASFIGTKEYKDVVADANIFQGALFHEDDMEVMEEAEVAESDMASGQKGSADSQAKTLETKHKQLKYKRRPAAHRGFMARAKGIPALELYRLAQKKKRKLVLCGHSLGGAVAALATLAILRAIAVSSPLKDNEKFQVKCITFSQPPVGNAALRDYVDRKGWHHYFKTYCIPEDLIPRFLSPAYFDHYNSAQSPVADVGAASSSNGNQGNGGVKLEGTKLRESQGDKLKENGGEQLVIGVGPVQTPFWRLSRLVPIEGIKRHLMGQKGTETSDKAPSESESAASSLTDNTTAPQSLEIEEGCNGVSLMPISDSDAKAPALDTGRKAPEKSGNNEGDGRAWGRMPSLPSYVPFGELYMLGTSSVEFLSDAEYSKMTSVKSVIAELKELLQSHSMRSYRSRFQRIYDQCMGDCPAPFLGIEQLQQFPHLHQWLGLSVAGTVELGDIVESPSIRTATSIVPLGWTGTPGKKPSDPLKVDILGSGLHQCTRVQAQVNGHWCSTTVEYHPPAPTQSDEQQPELNKMRVLIGAPLRYPPKNQIVPDALTVFPSIDSESINLKAQQMLGTLSRSRFLPPPGLSTFVLYCTTDFTTVNKEVDVRTRRVRFVGLEGAGKTSLFKAILNKGKHFTPIESDSLQPEADIHEVIDGGLCYMDSAGVNLQEMSAEASRLRDELWMGIRDISKKIDLLVLVHNLAHQIPRYSDSNVSHRRPALSLLLDEAKSLGIPWVLAITNKFAVSAHQQRAAIDAVLKAYQASPSNTEILNSCPYVIHTAGSSYASLSSVVAREDTDRGMVPQGLVLGPFNFVRRPFQRKATILPVEGVDSFCQLVHRELRKKEESSLEEFARERLLLEFSEDRAKGLAAKSDAQDKANSISAATVGASLGAGLGVVLAVVMGAASALRKP</sequence>
<dbReference type="PANTHER" id="PTHR47523:SF1">
    <property type="entry name" value="F21O3.11 PROTEIN"/>
    <property type="match status" value="1"/>
</dbReference>
<feature type="transmembrane region" description="Helical" evidence="3">
    <location>
        <begin position="240"/>
        <end position="264"/>
    </location>
</feature>